<dbReference type="SMART" id="SM00054">
    <property type="entry name" value="EFh"/>
    <property type="match status" value="3"/>
</dbReference>
<dbReference type="EMBL" id="JAAAJB010000101">
    <property type="protein sequence ID" value="KAG0266117.1"/>
    <property type="molecule type" value="Genomic_DNA"/>
</dbReference>
<dbReference type="InterPro" id="IPR011992">
    <property type="entry name" value="EF-hand-dom_pair"/>
</dbReference>
<dbReference type="InterPro" id="IPR018247">
    <property type="entry name" value="EF_Hand_1_Ca_BS"/>
</dbReference>
<keyword evidence="3" id="KW-0479">Metal-binding</keyword>
<protein>
    <submittedName>
        <fullName evidence="7">Programmed cell death protein 6</fullName>
    </submittedName>
</protein>
<dbReference type="PROSITE" id="PS50222">
    <property type="entry name" value="EF_HAND_2"/>
    <property type="match status" value="2"/>
</dbReference>
<feature type="domain" description="EF-hand" evidence="6">
    <location>
        <begin position="69"/>
        <end position="104"/>
    </location>
</feature>
<comment type="caution">
    <text evidence="7">The sequence shown here is derived from an EMBL/GenBank/DDBJ whole genome shotgun (WGS) entry which is preliminary data.</text>
</comment>
<dbReference type="InterPro" id="IPR002048">
    <property type="entry name" value="EF_hand_dom"/>
</dbReference>
<sequence>MTPDASLRYWFDAVDSDRSGQLSTEELQKALVNGDWSPFNYETCRLMINLFDSDNSGLINFEEFKGLWKYIEEWRACFAAFDQDRSGSIDFNELRTAMRSFRYNLSDEFLHLVIKKYDKRGKRPNEGRGDVSFDNFVQIAVTVKSLTDAFMRVDREGRGYATISYEQFLTLVVSNR</sequence>
<feature type="domain" description="EF-hand" evidence="6">
    <location>
        <begin position="2"/>
        <end position="37"/>
    </location>
</feature>
<dbReference type="InterPro" id="IPR051426">
    <property type="entry name" value="Peflin/Sorcin_CaBP"/>
</dbReference>
<dbReference type="CDD" id="cd16180">
    <property type="entry name" value="EFh_PEF_Group_I"/>
    <property type="match status" value="1"/>
</dbReference>
<evidence type="ECO:0000256" key="2">
    <source>
        <dbReference type="ARBA" id="ARBA00022490"/>
    </source>
</evidence>
<accession>A0A9P6QFK4</accession>
<keyword evidence="8" id="KW-1185">Reference proteome</keyword>
<dbReference type="PANTHER" id="PTHR46212:SF3">
    <property type="entry name" value="GH27120P"/>
    <property type="match status" value="1"/>
</dbReference>
<keyword evidence="2" id="KW-0963">Cytoplasm</keyword>
<dbReference type="Proteomes" id="UP000807716">
    <property type="component" value="Unassembled WGS sequence"/>
</dbReference>
<dbReference type="AlphaFoldDB" id="A0A9P6QFK4"/>
<dbReference type="SUPFAM" id="SSF47473">
    <property type="entry name" value="EF-hand"/>
    <property type="match status" value="1"/>
</dbReference>
<name>A0A9P6QFK4_9FUNG</name>
<dbReference type="OrthoDB" id="186625at2759"/>
<evidence type="ECO:0000256" key="5">
    <source>
        <dbReference type="ARBA" id="ARBA00022837"/>
    </source>
</evidence>
<reference evidence="7" key="1">
    <citation type="journal article" date="2020" name="Fungal Divers.">
        <title>Resolving the Mortierellaceae phylogeny through synthesis of multi-gene phylogenetics and phylogenomics.</title>
        <authorList>
            <person name="Vandepol N."/>
            <person name="Liber J."/>
            <person name="Desiro A."/>
            <person name="Na H."/>
            <person name="Kennedy M."/>
            <person name="Barry K."/>
            <person name="Grigoriev I.V."/>
            <person name="Miller A.N."/>
            <person name="O'Donnell K."/>
            <person name="Stajich J.E."/>
            <person name="Bonito G."/>
        </authorList>
    </citation>
    <scope>NUCLEOTIDE SEQUENCE</scope>
    <source>
        <strain evidence="7">BC1065</strain>
    </source>
</reference>
<evidence type="ECO:0000256" key="1">
    <source>
        <dbReference type="ARBA" id="ARBA00004496"/>
    </source>
</evidence>
<keyword evidence="5" id="KW-0106">Calcium</keyword>
<comment type="subcellular location">
    <subcellularLocation>
        <location evidence="1">Cytoplasm</location>
    </subcellularLocation>
</comment>
<keyword evidence="4" id="KW-0677">Repeat</keyword>
<evidence type="ECO:0000259" key="6">
    <source>
        <dbReference type="PROSITE" id="PS50222"/>
    </source>
</evidence>
<evidence type="ECO:0000313" key="8">
    <source>
        <dbReference type="Proteomes" id="UP000807716"/>
    </source>
</evidence>
<evidence type="ECO:0000256" key="4">
    <source>
        <dbReference type="ARBA" id="ARBA00022737"/>
    </source>
</evidence>
<evidence type="ECO:0000313" key="7">
    <source>
        <dbReference type="EMBL" id="KAG0266117.1"/>
    </source>
</evidence>
<gene>
    <name evidence="7" type="primary">PDCD6_1</name>
    <name evidence="7" type="ORF">DFQ27_000164</name>
</gene>
<dbReference type="GO" id="GO:0048306">
    <property type="term" value="F:calcium-dependent protein binding"/>
    <property type="evidence" value="ECO:0007669"/>
    <property type="project" value="UniProtKB-ARBA"/>
</dbReference>
<dbReference type="Gene3D" id="1.10.238.10">
    <property type="entry name" value="EF-hand"/>
    <property type="match status" value="1"/>
</dbReference>
<organism evidence="7 8">
    <name type="scientific">Actinomortierella ambigua</name>
    <dbReference type="NCBI Taxonomy" id="1343610"/>
    <lineage>
        <taxon>Eukaryota</taxon>
        <taxon>Fungi</taxon>
        <taxon>Fungi incertae sedis</taxon>
        <taxon>Mucoromycota</taxon>
        <taxon>Mortierellomycotina</taxon>
        <taxon>Mortierellomycetes</taxon>
        <taxon>Mortierellales</taxon>
        <taxon>Mortierellaceae</taxon>
        <taxon>Actinomortierella</taxon>
    </lineage>
</organism>
<dbReference type="PROSITE" id="PS00018">
    <property type="entry name" value="EF_HAND_1"/>
    <property type="match status" value="2"/>
</dbReference>
<dbReference type="Pfam" id="PF13499">
    <property type="entry name" value="EF-hand_7"/>
    <property type="match status" value="2"/>
</dbReference>
<dbReference type="GO" id="GO:0005737">
    <property type="term" value="C:cytoplasm"/>
    <property type="evidence" value="ECO:0007669"/>
    <property type="project" value="UniProtKB-SubCell"/>
</dbReference>
<evidence type="ECO:0000256" key="3">
    <source>
        <dbReference type="ARBA" id="ARBA00022723"/>
    </source>
</evidence>
<proteinExistence type="predicted"/>
<dbReference type="GO" id="GO:0005509">
    <property type="term" value="F:calcium ion binding"/>
    <property type="evidence" value="ECO:0007669"/>
    <property type="project" value="InterPro"/>
</dbReference>
<dbReference type="PANTHER" id="PTHR46212">
    <property type="entry name" value="PEFLIN"/>
    <property type="match status" value="1"/>
</dbReference>